<protein>
    <submittedName>
        <fullName evidence="2">Dabb family protein</fullName>
    </submittedName>
</protein>
<sequence>MYRHLVLWKLKEQADGQSKDQLAITVKAKLDSLPALIKEVRQYDVGINIGSYGAQFFDVGLFSTFDNEEDFKAYCVYPEHDAVVAYIQSVTEDEQIVDF</sequence>
<reference evidence="3" key="1">
    <citation type="submission" date="2023-09" db="EMBL/GenBank/DDBJ databases">
        <authorList>
            <person name="Li S."/>
            <person name="Li X."/>
            <person name="Zhang C."/>
            <person name="Zhao Z."/>
        </authorList>
    </citation>
    <scope>NUCLEOTIDE SEQUENCE [LARGE SCALE GENOMIC DNA]</scope>
    <source>
        <strain evidence="3">SQ345</strain>
    </source>
</reference>
<feature type="domain" description="Stress-response A/B barrel" evidence="1">
    <location>
        <begin position="2"/>
        <end position="99"/>
    </location>
</feature>
<evidence type="ECO:0000259" key="1">
    <source>
        <dbReference type="PROSITE" id="PS51502"/>
    </source>
</evidence>
<dbReference type="PROSITE" id="PS51502">
    <property type="entry name" value="S_R_A_B_BARREL"/>
    <property type="match status" value="1"/>
</dbReference>
<dbReference type="SMART" id="SM00886">
    <property type="entry name" value="Dabb"/>
    <property type="match status" value="1"/>
</dbReference>
<name>A0ABY9TKL5_9GAMM</name>
<dbReference type="EMBL" id="CP134146">
    <property type="protein sequence ID" value="WNC69144.1"/>
    <property type="molecule type" value="Genomic_DNA"/>
</dbReference>
<dbReference type="RefSeq" id="WP_348388288.1">
    <property type="nucleotide sequence ID" value="NZ_CP134146.1"/>
</dbReference>
<evidence type="ECO:0000313" key="3">
    <source>
        <dbReference type="Proteomes" id="UP001248581"/>
    </source>
</evidence>
<proteinExistence type="predicted"/>
<dbReference type="InterPro" id="IPR013097">
    <property type="entry name" value="Dabb"/>
</dbReference>
<dbReference type="Gene3D" id="3.30.70.100">
    <property type="match status" value="1"/>
</dbReference>
<gene>
    <name evidence="2" type="ORF">RI845_03060</name>
</gene>
<dbReference type="SUPFAM" id="SSF54909">
    <property type="entry name" value="Dimeric alpha+beta barrel"/>
    <property type="match status" value="1"/>
</dbReference>
<dbReference type="Pfam" id="PF07876">
    <property type="entry name" value="Dabb"/>
    <property type="match status" value="1"/>
</dbReference>
<dbReference type="Proteomes" id="UP001248581">
    <property type="component" value="Chromosome"/>
</dbReference>
<dbReference type="InterPro" id="IPR011008">
    <property type="entry name" value="Dimeric_a/b-barrel"/>
</dbReference>
<keyword evidence="3" id="KW-1185">Reference proteome</keyword>
<organism evidence="2 3">
    <name type="scientific">Thalassotalea nanhaiensis</name>
    <dbReference type="NCBI Taxonomy" id="3065648"/>
    <lineage>
        <taxon>Bacteria</taxon>
        <taxon>Pseudomonadati</taxon>
        <taxon>Pseudomonadota</taxon>
        <taxon>Gammaproteobacteria</taxon>
        <taxon>Alteromonadales</taxon>
        <taxon>Colwelliaceae</taxon>
        <taxon>Thalassotalea</taxon>
    </lineage>
</organism>
<dbReference type="PANTHER" id="PTHR37832:SF1">
    <property type="entry name" value="STRESS-RESPONSE A_B BARREL DOMAIN-CONTAINING PROTEIN"/>
    <property type="match status" value="1"/>
</dbReference>
<evidence type="ECO:0000313" key="2">
    <source>
        <dbReference type="EMBL" id="WNC69144.1"/>
    </source>
</evidence>
<accession>A0ABY9TKL5</accession>
<dbReference type="PANTHER" id="PTHR37832">
    <property type="entry name" value="BLL2683 PROTEIN"/>
    <property type="match status" value="1"/>
</dbReference>